<dbReference type="Pfam" id="PF03739">
    <property type="entry name" value="LptF_LptG"/>
    <property type="match status" value="1"/>
</dbReference>
<proteinExistence type="predicted"/>
<dbReference type="InterPro" id="IPR005495">
    <property type="entry name" value="LptG/LptF_permease"/>
</dbReference>
<keyword evidence="3 6" id="KW-0812">Transmembrane</keyword>
<evidence type="ECO:0000256" key="1">
    <source>
        <dbReference type="ARBA" id="ARBA00004651"/>
    </source>
</evidence>
<keyword evidence="4 6" id="KW-1133">Transmembrane helix</keyword>
<comment type="subcellular location">
    <subcellularLocation>
        <location evidence="1">Cell membrane</location>
        <topology evidence="1">Multi-pass membrane protein</topology>
    </subcellularLocation>
</comment>
<evidence type="ECO:0000256" key="6">
    <source>
        <dbReference type="SAM" id="Phobius"/>
    </source>
</evidence>
<feature type="transmembrane region" description="Helical" evidence="6">
    <location>
        <begin position="429"/>
        <end position="448"/>
    </location>
</feature>
<feature type="transmembrane region" description="Helical" evidence="6">
    <location>
        <begin position="599"/>
        <end position="623"/>
    </location>
</feature>
<feature type="transmembrane region" description="Helical" evidence="6">
    <location>
        <begin position="398"/>
        <end position="417"/>
    </location>
</feature>
<feature type="transmembrane region" description="Helical" evidence="6">
    <location>
        <begin position="102"/>
        <end position="122"/>
    </location>
</feature>
<dbReference type="Proteomes" id="UP000198379">
    <property type="component" value="Unassembled WGS sequence"/>
</dbReference>
<feature type="transmembrane region" description="Helical" evidence="6">
    <location>
        <begin position="12"/>
        <end position="36"/>
    </location>
</feature>
<feature type="transmembrane region" description="Helical" evidence="6">
    <location>
        <begin position="635"/>
        <end position="655"/>
    </location>
</feature>
<dbReference type="RefSeq" id="WP_089371729.1">
    <property type="nucleotide sequence ID" value="NZ_BMEP01000001.1"/>
</dbReference>
<keyword evidence="2" id="KW-1003">Cell membrane</keyword>
<dbReference type="PANTHER" id="PTHR33529">
    <property type="entry name" value="SLR0882 PROTEIN-RELATED"/>
    <property type="match status" value="1"/>
</dbReference>
<reference evidence="7 8" key="1">
    <citation type="submission" date="2017-06" db="EMBL/GenBank/DDBJ databases">
        <authorList>
            <person name="Kim H.J."/>
            <person name="Triplett B.A."/>
        </authorList>
    </citation>
    <scope>NUCLEOTIDE SEQUENCE [LARGE SCALE GENOMIC DNA]</scope>
    <source>
        <strain evidence="7 8">DSM 25597</strain>
    </source>
</reference>
<evidence type="ECO:0000256" key="4">
    <source>
        <dbReference type="ARBA" id="ARBA00022989"/>
    </source>
</evidence>
<dbReference type="EMBL" id="FZNY01000003">
    <property type="protein sequence ID" value="SNR85425.1"/>
    <property type="molecule type" value="Genomic_DNA"/>
</dbReference>
<evidence type="ECO:0000313" key="8">
    <source>
        <dbReference type="Proteomes" id="UP000198379"/>
    </source>
</evidence>
<evidence type="ECO:0000313" key="7">
    <source>
        <dbReference type="EMBL" id="SNR85425.1"/>
    </source>
</evidence>
<evidence type="ECO:0000256" key="3">
    <source>
        <dbReference type="ARBA" id="ARBA00022692"/>
    </source>
</evidence>
<dbReference type="OrthoDB" id="1096108at2"/>
<feature type="transmembrane region" description="Helical" evidence="6">
    <location>
        <begin position="567"/>
        <end position="587"/>
    </location>
</feature>
<dbReference type="PANTHER" id="PTHR33529:SF6">
    <property type="entry name" value="YJGP_YJGQ FAMILY PERMEASE"/>
    <property type="match status" value="1"/>
</dbReference>
<keyword evidence="5 6" id="KW-0472">Membrane</keyword>
<sequence>MKILDRYILFTYVKTFLSIFIILMFIFVLQSVWLYIQELAGRDLDFSVILKFLLFVTPSLVTLVLPLSVLLTSIMTFGNFAENYEFAAMKSTGISLQRAMKSLIVFIVFLGITSFLFANYVIPASQFEFRNLRNNIGKLKPAMIIRSGQFNAIGDDINIRVANKYGDRDQYLTDVIIHQKEPGRIGNYTVIKAKEGELISSLDSPILSLKLTDGNYYSEVKQSDYKKQKREPFAKSYFETYTLNIDLGTLNGGVDLDKKGIDNSYQMLNVQELDSSLTGLAVKYDKSRTEFGETFIRKANFSPIKDFKLPVIDTIQEVLLDNYNLTDKVAILQSLKSNIGNSLTSIDRRKKIHAVDVKRLNKFEIAIHEKYVLGFSCIVLFFVGAPLGAIIRKGGLGLPIVVGVVLFLTFHFIGIFAKNSAEDGTISAFTASWLSTFITLPIGVYLTYRATTDQGLIDLDPVRLFLQKIFGKKKKEEVVEEEKIEYTLTAEEEALLDARSINQLKEIVKNYKQYDYSDALRYGALDRLDTLGITKENLKVQGFYENTTYNKADKYYADFKKYNKYALINYLVYIVLFAVALFAPQVIGKTPSIVLAYQISQIAFLVIFYVLLILTLISVSRYYKTIGKKKEQTTWLFIFILVFGIPAYLLIHFYYKKIMKESLQMIR</sequence>
<evidence type="ECO:0000256" key="5">
    <source>
        <dbReference type="ARBA" id="ARBA00023136"/>
    </source>
</evidence>
<dbReference type="AlphaFoldDB" id="A0A238ZPX9"/>
<dbReference type="GO" id="GO:0043190">
    <property type="term" value="C:ATP-binding cassette (ABC) transporter complex"/>
    <property type="evidence" value="ECO:0007669"/>
    <property type="project" value="TreeGrafter"/>
</dbReference>
<keyword evidence="8" id="KW-1185">Reference proteome</keyword>
<gene>
    <name evidence="7" type="ORF">SAMN06265376_103422</name>
</gene>
<accession>A0A238ZPX9</accession>
<dbReference type="GO" id="GO:0015920">
    <property type="term" value="P:lipopolysaccharide transport"/>
    <property type="evidence" value="ECO:0007669"/>
    <property type="project" value="TreeGrafter"/>
</dbReference>
<feature type="transmembrane region" description="Helical" evidence="6">
    <location>
        <begin position="48"/>
        <end position="81"/>
    </location>
</feature>
<feature type="transmembrane region" description="Helical" evidence="6">
    <location>
        <begin position="371"/>
        <end position="391"/>
    </location>
</feature>
<evidence type="ECO:0000256" key="2">
    <source>
        <dbReference type="ARBA" id="ARBA00022475"/>
    </source>
</evidence>
<organism evidence="7 8">
    <name type="scientific">Dokdonia pacifica</name>
    <dbReference type="NCBI Taxonomy" id="1627892"/>
    <lineage>
        <taxon>Bacteria</taxon>
        <taxon>Pseudomonadati</taxon>
        <taxon>Bacteroidota</taxon>
        <taxon>Flavobacteriia</taxon>
        <taxon>Flavobacteriales</taxon>
        <taxon>Flavobacteriaceae</taxon>
        <taxon>Dokdonia</taxon>
    </lineage>
</organism>
<name>A0A238ZPX9_9FLAO</name>
<protein>
    <submittedName>
        <fullName evidence="7">Lipopolysaccharide export system permease protein</fullName>
    </submittedName>
</protein>